<dbReference type="AlphaFoldDB" id="X4ZRS6"/>
<name>X4ZRS6_9BACL</name>
<keyword evidence="2" id="KW-1185">Reference proteome</keyword>
<dbReference type="HOGENOM" id="CLU_2881696_0_0_9"/>
<proteinExistence type="predicted"/>
<dbReference type="KEGG" id="psab:PSAB_21380"/>
<organism evidence="1 2">
    <name type="scientific">Paenibacillus sabinae T27</name>
    <dbReference type="NCBI Taxonomy" id="1268072"/>
    <lineage>
        <taxon>Bacteria</taxon>
        <taxon>Bacillati</taxon>
        <taxon>Bacillota</taxon>
        <taxon>Bacilli</taxon>
        <taxon>Bacillales</taxon>
        <taxon>Paenibacillaceae</taxon>
        <taxon>Paenibacillus</taxon>
    </lineage>
</organism>
<accession>X4ZRS6</accession>
<protein>
    <submittedName>
        <fullName evidence="1">Uncharacterized protein</fullName>
    </submittedName>
</protein>
<dbReference type="Proteomes" id="UP000019772">
    <property type="component" value="Chromosome"/>
</dbReference>
<evidence type="ECO:0000313" key="1">
    <source>
        <dbReference type="EMBL" id="AHV99165.1"/>
    </source>
</evidence>
<reference evidence="1 2" key="1">
    <citation type="journal article" date="2014" name="PLoS Genet.">
        <title>Comparative Genomic Analysis of N2-Fixing and Non-N2-Fixing Paenibacillus spp.: Organization, Evolution and Expression of the Nitrogen Fixation Genes.</title>
        <authorList>
            <person name="Xie J.B."/>
            <person name="Du Z."/>
            <person name="Bai L."/>
            <person name="Tian C."/>
            <person name="Zhang Y."/>
            <person name="Xie J.Y."/>
            <person name="Wang T."/>
            <person name="Liu X."/>
            <person name="Chen X."/>
            <person name="Cheng Q."/>
            <person name="Chen S."/>
            <person name="Li J."/>
        </authorList>
    </citation>
    <scope>NUCLEOTIDE SEQUENCE [LARGE SCALE GENOMIC DNA]</scope>
    <source>
        <strain evidence="1 2">T27</strain>
    </source>
</reference>
<sequence length="63" mass="7253">MTTSTAERKAVEQAMKQTSDKRMHERYLAVLLRLEGRTIAQIPKTLHLELVSGGISYGYFWIK</sequence>
<dbReference type="EMBL" id="CP004078">
    <property type="protein sequence ID" value="AHV99165.1"/>
    <property type="molecule type" value="Genomic_DNA"/>
</dbReference>
<evidence type="ECO:0000313" key="2">
    <source>
        <dbReference type="Proteomes" id="UP000019772"/>
    </source>
</evidence>
<gene>
    <name evidence="1" type="ORF">PSAB_21380</name>
</gene>